<sequence>MRTDSIAVTGHAQREAWQRRVLPPVERVSPGVHSVPVVFPGNPMRYTLSYVLLSGDECVVVDPGFDSDEGHAQLLAALARLDVGPSEISGIVATHFHTDHLGMAARLARGSGAWIALGEHERRHISAFDDAAAETRRDQERMRTWGVPEHRVAEAAMDPGRLNELRRLADADCRLADGEILTAAGHILRVMATPGHTPGHVCLWDDAGELVLAGDHVLPRISPNVSLEIRGDTDPLRHNIASLRRIAENDHYEVCPAHEYRFRGAAARARELEGHIAERSREVLAVLDAGAPTVHEVARQLTWSRGWDSLGRLQFRLALSETAAHVQYLVTSGIHQGVPGLPPAGNLPG</sequence>
<dbReference type="InterPro" id="IPR001279">
    <property type="entry name" value="Metallo-B-lactamas"/>
</dbReference>
<name>A0ABP7DED4_9MICC</name>
<evidence type="ECO:0000313" key="3">
    <source>
        <dbReference type="Proteomes" id="UP001500752"/>
    </source>
</evidence>
<feature type="domain" description="Metallo-beta-lactamase" evidence="1">
    <location>
        <begin position="46"/>
        <end position="258"/>
    </location>
</feature>
<comment type="caution">
    <text evidence="2">The sequence shown here is derived from an EMBL/GenBank/DDBJ whole genome shotgun (WGS) entry which is preliminary data.</text>
</comment>
<dbReference type="PANTHER" id="PTHR23131">
    <property type="entry name" value="ENDORIBONUCLEASE LACTB2"/>
    <property type="match status" value="1"/>
</dbReference>
<organism evidence="2 3">
    <name type="scientific">Arthrobacter ginkgonis</name>
    <dbReference type="NCBI Taxonomy" id="1630594"/>
    <lineage>
        <taxon>Bacteria</taxon>
        <taxon>Bacillati</taxon>
        <taxon>Actinomycetota</taxon>
        <taxon>Actinomycetes</taxon>
        <taxon>Micrococcales</taxon>
        <taxon>Micrococcaceae</taxon>
        <taxon>Arthrobacter</taxon>
    </lineage>
</organism>
<proteinExistence type="predicted"/>
<gene>
    <name evidence="2" type="ORF">GCM10023081_45940</name>
</gene>
<dbReference type="InterPro" id="IPR050662">
    <property type="entry name" value="Sec-metab_biosynth-thioest"/>
</dbReference>
<dbReference type="PANTHER" id="PTHR23131:SF4">
    <property type="entry name" value="METALLO-BETA-LACTAMASE SUPERFAMILY POTEIN"/>
    <property type="match status" value="1"/>
</dbReference>
<dbReference type="Pfam" id="PF00753">
    <property type="entry name" value="Lactamase_B"/>
    <property type="match status" value="1"/>
</dbReference>
<dbReference type="RefSeq" id="WP_345154684.1">
    <property type="nucleotide sequence ID" value="NZ_BAABEO010000036.1"/>
</dbReference>
<accession>A0ABP7DED4</accession>
<reference evidence="3" key="1">
    <citation type="journal article" date="2019" name="Int. J. Syst. Evol. Microbiol.">
        <title>The Global Catalogue of Microorganisms (GCM) 10K type strain sequencing project: providing services to taxonomists for standard genome sequencing and annotation.</title>
        <authorList>
            <consortium name="The Broad Institute Genomics Platform"/>
            <consortium name="The Broad Institute Genome Sequencing Center for Infectious Disease"/>
            <person name="Wu L."/>
            <person name="Ma J."/>
        </authorList>
    </citation>
    <scope>NUCLEOTIDE SEQUENCE [LARGE SCALE GENOMIC DNA]</scope>
    <source>
        <strain evidence="3">JCM 30742</strain>
    </source>
</reference>
<keyword evidence="3" id="KW-1185">Reference proteome</keyword>
<protein>
    <submittedName>
        <fullName evidence="2">MBL fold metallo-hydrolase</fullName>
    </submittedName>
</protein>
<dbReference type="Proteomes" id="UP001500752">
    <property type="component" value="Unassembled WGS sequence"/>
</dbReference>
<dbReference type="Gene3D" id="3.60.15.10">
    <property type="entry name" value="Ribonuclease Z/Hydroxyacylglutathione hydrolase-like"/>
    <property type="match status" value="1"/>
</dbReference>
<evidence type="ECO:0000313" key="2">
    <source>
        <dbReference type="EMBL" id="GAA3704470.1"/>
    </source>
</evidence>
<dbReference type="SMART" id="SM00849">
    <property type="entry name" value="Lactamase_B"/>
    <property type="match status" value="1"/>
</dbReference>
<dbReference type="InterPro" id="IPR036388">
    <property type="entry name" value="WH-like_DNA-bd_sf"/>
</dbReference>
<evidence type="ECO:0000259" key="1">
    <source>
        <dbReference type="SMART" id="SM00849"/>
    </source>
</evidence>
<dbReference type="Gene3D" id="1.10.10.10">
    <property type="entry name" value="Winged helix-like DNA-binding domain superfamily/Winged helix DNA-binding domain"/>
    <property type="match status" value="1"/>
</dbReference>
<dbReference type="InterPro" id="IPR036866">
    <property type="entry name" value="RibonucZ/Hydroxyglut_hydro"/>
</dbReference>
<dbReference type="SUPFAM" id="SSF56281">
    <property type="entry name" value="Metallo-hydrolase/oxidoreductase"/>
    <property type="match status" value="1"/>
</dbReference>
<dbReference type="EMBL" id="BAABEO010000036">
    <property type="protein sequence ID" value="GAA3704470.1"/>
    <property type="molecule type" value="Genomic_DNA"/>
</dbReference>